<dbReference type="SUPFAM" id="SSF54197">
    <property type="entry name" value="HIT-like"/>
    <property type="match status" value="1"/>
</dbReference>
<dbReference type="InterPro" id="IPR036265">
    <property type="entry name" value="HIT-like_sf"/>
</dbReference>
<dbReference type="Gene3D" id="3.30.428.10">
    <property type="entry name" value="HIT-like"/>
    <property type="match status" value="1"/>
</dbReference>
<evidence type="ECO:0000256" key="3">
    <source>
        <dbReference type="PROSITE-ProRule" id="PRU00464"/>
    </source>
</evidence>
<dbReference type="PANTHER" id="PTHR23089">
    <property type="entry name" value="HISTIDINE TRIAD HIT PROTEIN"/>
    <property type="match status" value="1"/>
</dbReference>
<dbReference type="InterPro" id="IPR011146">
    <property type="entry name" value="HIT-like"/>
</dbReference>
<name>A0A017TC15_9BACT</name>
<keyword evidence="6" id="KW-1185">Reference proteome</keyword>
<dbReference type="EMBL" id="ASRX01000016">
    <property type="protein sequence ID" value="EYF06355.1"/>
    <property type="molecule type" value="Genomic_DNA"/>
</dbReference>
<dbReference type="GO" id="GO:0003824">
    <property type="term" value="F:catalytic activity"/>
    <property type="evidence" value="ECO:0007669"/>
    <property type="project" value="InterPro"/>
</dbReference>
<protein>
    <submittedName>
        <fullName evidence="5">Bis(5'-nucleosyl)-tetraphosphatase</fullName>
    </submittedName>
</protein>
<sequence length="112" mass="12038">MCIFCKIANKEIPTKVVLEDDDWLAFHDTNPQAPTHVLVIPKRHVAGLREATPEDQALLGKVLLGAQQVAQKLGIGDSGFRTVINSGANAGQTVFHLHVHVLGGRAMGWPPG</sequence>
<dbReference type="CDD" id="cd01276">
    <property type="entry name" value="PKCI_related"/>
    <property type="match status" value="1"/>
</dbReference>
<dbReference type="PROSITE" id="PS00892">
    <property type="entry name" value="HIT_1"/>
    <property type="match status" value="1"/>
</dbReference>
<feature type="active site" description="Tele-AMP-histidine intermediate" evidence="1">
    <location>
        <position position="98"/>
    </location>
</feature>
<dbReference type="RefSeq" id="WP_044239927.1">
    <property type="nucleotide sequence ID" value="NZ_ASRX01000016.1"/>
</dbReference>
<evidence type="ECO:0000313" key="5">
    <source>
        <dbReference type="EMBL" id="EYF06355.1"/>
    </source>
</evidence>
<dbReference type="eggNOG" id="COG0537">
    <property type="taxonomic scope" value="Bacteria"/>
</dbReference>
<evidence type="ECO:0000313" key="6">
    <source>
        <dbReference type="Proteomes" id="UP000019678"/>
    </source>
</evidence>
<organism evidence="5 6">
    <name type="scientific">Chondromyces apiculatus DSM 436</name>
    <dbReference type="NCBI Taxonomy" id="1192034"/>
    <lineage>
        <taxon>Bacteria</taxon>
        <taxon>Pseudomonadati</taxon>
        <taxon>Myxococcota</taxon>
        <taxon>Polyangia</taxon>
        <taxon>Polyangiales</taxon>
        <taxon>Polyangiaceae</taxon>
        <taxon>Chondromyces</taxon>
    </lineage>
</organism>
<dbReference type="InterPro" id="IPR001310">
    <property type="entry name" value="Histidine_triad_HIT"/>
</dbReference>
<proteinExistence type="predicted"/>
<feature type="short sequence motif" description="Histidine triad motif" evidence="2 3">
    <location>
        <begin position="96"/>
        <end position="100"/>
    </location>
</feature>
<feature type="domain" description="HIT" evidence="4">
    <location>
        <begin position="3"/>
        <end position="112"/>
    </location>
</feature>
<evidence type="ECO:0000256" key="2">
    <source>
        <dbReference type="PIRSR" id="PIRSR601310-3"/>
    </source>
</evidence>
<comment type="caution">
    <text evidence="5">The sequence shown here is derived from an EMBL/GenBank/DDBJ whole genome shotgun (WGS) entry which is preliminary data.</text>
</comment>
<dbReference type="Pfam" id="PF01230">
    <property type="entry name" value="HIT"/>
    <property type="match status" value="1"/>
</dbReference>
<reference evidence="5 6" key="1">
    <citation type="submission" date="2013-05" db="EMBL/GenBank/DDBJ databases">
        <title>Genome assembly of Chondromyces apiculatus DSM 436.</title>
        <authorList>
            <person name="Sharma G."/>
            <person name="Khatri I."/>
            <person name="Kaur C."/>
            <person name="Mayilraj S."/>
            <person name="Subramanian S."/>
        </authorList>
    </citation>
    <scope>NUCLEOTIDE SEQUENCE [LARGE SCALE GENOMIC DNA]</scope>
    <source>
        <strain evidence="5 6">DSM 436</strain>
    </source>
</reference>
<evidence type="ECO:0000259" key="4">
    <source>
        <dbReference type="PROSITE" id="PS51084"/>
    </source>
</evidence>
<accession>A0A017TC15</accession>
<dbReference type="STRING" id="1192034.CAP_1885"/>
<dbReference type="AlphaFoldDB" id="A0A017TC15"/>
<dbReference type="PROSITE" id="PS51084">
    <property type="entry name" value="HIT_2"/>
    <property type="match status" value="1"/>
</dbReference>
<evidence type="ECO:0000256" key="1">
    <source>
        <dbReference type="PIRSR" id="PIRSR601310-1"/>
    </source>
</evidence>
<gene>
    <name evidence="5" type="ORF">CAP_1885</name>
</gene>
<dbReference type="InterPro" id="IPR019808">
    <property type="entry name" value="Histidine_triad_CS"/>
</dbReference>
<dbReference type="OrthoDB" id="9784774at2"/>
<dbReference type="PRINTS" id="PR00332">
    <property type="entry name" value="HISTRIAD"/>
</dbReference>
<dbReference type="Proteomes" id="UP000019678">
    <property type="component" value="Unassembled WGS sequence"/>
</dbReference>